<dbReference type="InterPro" id="IPR036291">
    <property type="entry name" value="NAD(P)-bd_dom_sf"/>
</dbReference>
<keyword evidence="4" id="KW-0812">Transmembrane</keyword>
<dbReference type="GO" id="GO:0016616">
    <property type="term" value="F:oxidoreductase activity, acting on the CH-OH group of donors, NAD or NADP as acceptor"/>
    <property type="evidence" value="ECO:0007669"/>
    <property type="project" value="TreeGrafter"/>
</dbReference>
<dbReference type="SMART" id="SM00822">
    <property type="entry name" value="PKS_KR"/>
    <property type="match status" value="1"/>
</dbReference>
<reference evidence="6" key="1">
    <citation type="journal article" date="2023" name="Mol. Phylogenet. Evol.">
        <title>Genome-scale phylogeny and comparative genomics of the fungal order Sordariales.</title>
        <authorList>
            <person name="Hensen N."/>
            <person name="Bonometti L."/>
            <person name="Westerberg I."/>
            <person name="Brannstrom I.O."/>
            <person name="Guillou S."/>
            <person name="Cros-Aarteil S."/>
            <person name="Calhoun S."/>
            <person name="Haridas S."/>
            <person name="Kuo A."/>
            <person name="Mondo S."/>
            <person name="Pangilinan J."/>
            <person name="Riley R."/>
            <person name="LaButti K."/>
            <person name="Andreopoulos B."/>
            <person name="Lipzen A."/>
            <person name="Chen C."/>
            <person name="Yan M."/>
            <person name="Daum C."/>
            <person name="Ng V."/>
            <person name="Clum A."/>
            <person name="Steindorff A."/>
            <person name="Ohm R.A."/>
            <person name="Martin F."/>
            <person name="Silar P."/>
            <person name="Natvig D.O."/>
            <person name="Lalanne C."/>
            <person name="Gautier V."/>
            <person name="Ament-Velasquez S.L."/>
            <person name="Kruys A."/>
            <person name="Hutchinson M.I."/>
            <person name="Powell A.J."/>
            <person name="Barry K."/>
            <person name="Miller A.N."/>
            <person name="Grigoriev I.V."/>
            <person name="Debuchy R."/>
            <person name="Gladieux P."/>
            <person name="Hiltunen Thoren M."/>
            <person name="Johannesson H."/>
        </authorList>
    </citation>
    <scope>NUCLEOTIDE SEQUENCE</scope>
    <source>
        <strain evidence="6">CBS 118394</strain>
    </source>
</reference>
<keyword evidence="4" id="KW-1133">Transmembrane helix</keyword>
<dbReference type="PRINTS" id="PR00080">
    <property type="entry name" value="SDRFAMILY"/>
</dbReference>
<dbReference type="PROSITE" id="PS00061">
    <property type="entry name" value="ADH_SHORT"/>
    <property type="match status" value="1"/>
</dbReference>
<sequence>MTPFPYNVVGRTVAVTGAGSGIGAAIASMFALSGANVVLLGRNENKIKSAIDDIYKRRDRPIPKPKYHQLDVRDPKSWEQVPAEFPNVDVLVNCAGVMQSSLLIKTKQRDCEDILSTNLAGAITGCRVFGKSLSSAGKGLHDPRKTACIINVSSLLAVKASVGTSVYAASKAGLIGLTTSLAQEYGLLGVRVNAILPGYITTQALEVKGIPLPQNYNRIPLKRWGTVEEVAHAAMFLATNPYANGCILNLDGGLGAV</sequence>
<keyword evidence="7" id="KW-1185">Reference proteome</keyword>
<dbReference type="PANTHER" id="PTHR42760:SF133">
    <property type="entry name" value="3-OXOACYL-[ACYL-CARRIER-PROTEIN] REDUCTASE"/>
    <property type="match status" value="1"/>
</dbReference>
<dbReference type="Pfam" id="PF13561">
    <property type="entry name" value="adh_short_C2"/>
    <property type="match status" value="1"/>
</dbReference>
<evidence type="ECO:0000259" key="5">
    <source>
        <dbReference type="SMART" id="SM00822"/>
    </source>
</evidence>
<organism evidence="6 7">
    <name type="scientific">Apodospora peruviana</name>
    <dbReference type="NCBI Taxonomy" id="516989"/>
    <lineage>
        <taxon>Eukaryota</taxon>
        <taxon>Fungi</taxon>
        <taxon>Dikarya</taxon>
        <taxon>Ascomycota</taxon>
        <taxon>Pezizomycotina</taxon>
        <taxon>Sordariomycetes</taxon>
        <taxon>Sordariomycetidae</taxon>
        <taxon>Sordariales</taxon>
        <taxon>Lasiosphaeriaceae</taxon>
        <taxon>Apodospora</taxon>
    </lineage>
</organism>
<evidence type="ECO:0000313" key="6">
    <source>
        <dbReference type="EMBL" id="KAK3314515.1"/>
    </source>
</evidence>
<evidence type="ECO:0000256" key="4">
    <source>
        <dbReference type="SAM" id="Phobius"/>
    </source>
</evidence>
<gene>
    <name evidence="6" type="ORF">B0H66DRAFT_314778</name>
</gene>
<keyword evidence="4" id="KW-0472">Membrane</keyword>
<keyword evidence="2" id="KW-0521">NADP</keyword>
<dbReference type="PRINTS" id="PR00081">
    <property type="entry name" value="GDHRDH"/>
</dbReference>
<accession>A0AAE0HX67</accession>
<reference evidence="6" key="2">
    <citation type="submission" date="2023-06" db="EMBL/GenBank/DDBJ databases">
        <authorList>
            <consortium name="Lawrence Berkeley National Laboratory"/>
            <person name="Haridas S."/>
            <person name="Hensen N."/>
            <person name="Bonometti L."/>
            <person name="Westerberg I."/>
            <person name="Brannstrom I.O."/>
            <person name="Guillou S."/>
            <person name="Cros-Aarteil S."/>
            <person name="Calhoun S."/>
            <person name="Kuo A."/>
            <person name="Mondo S."/>
            <person name="Pangilinan J."/>
            <person name="Riley R."/>
            <person name="Labutti K."/>
            <person name="Andreopoulos B."/>
            <person name="Lipzen A."/>
            <person name="Chen C."/>
            <person name="Yanf M."/>
            <person name="Daum C."/>
            <person name="Ng V."/>
            <person name="Clum A."/>
            <person name="Steindorff A."/>
            <person name="Ohm R."/>
            <person name="Martin F."/>
            <person name="Silar P."/>
            <person name="Natvig D."/>
            <person name="Lalanne C."/>
            <person name="Gautier V."/>
            <person name="Ament-Velasquez S.L."/>
            <person name="Kruys A."/>
            <person name="Hutchinson M.I."/>
            <person name="Powell A.J."/>
            <person name="Barry K."/>
            <person name="Miller A.N."/>
            <person name="Grigoriev I.V."/>
            <person name="Debuchy R."/>
            <person name="Gladieux P."/>
            <person name="Thoren M.H."/>
            <person name="Johannesson H."/>
        </authorList>
    </citation>
    <scope>NUCLEOTIDE SEQUENCE</scope>
    <source>
        <strain evidence="6">CBS 118394</strain>
    </source>
</reference>
<feature type="transmembrane region" description="Helical" evidence="4">
    <location>
        <begin position="20"/>
        <end position="40"/>
    </location>
</feature>
<dbReference type="EMBL" id="JAUEDM010000006">
    <property type="protein sequence ID" value="KAK3314515.1"/>
    <property type="molecule type" value="Genomic_DNA"/>
</dbReference>
<dbReference type="GO" id="GO:0006633">
    <property type="term" value="P:fatty acid biosynthetic process"/>
    <property type="evidence" value="ECO:0007669"/>
    <property type="project" value="TreeGrafter"/>
</dbReference>
<feature type="domain" description="Ketoreductase" evidence="5">
    <location>
        <begin position="11"/>
        <end position="203"/>
    </location>
</feature>
<evidence type="ECO:0000256" key="3">
    <source>
        <dbReference type="ARBA" id="ARBA00023002"/>
    </source>
</evidence>
<name>A0AAE0HX67_9PEZI</name>
<dbReference type="AlphaFoldDB" id="A0AAE0HX67"/>
<dbReference type="InterPro" id="IPR020904">
    <property type="entry name" value="Sc_DH/Rdtase_CS"/>
</dbReference>
<dbReference type="SUPFAM" id="SSF51735">
    <property type="entry name" value="NAD(P)-binding Rossmann-fold domains"/>
    <property type="match status" value="1"/>
</dbReference>
<protein>
    <recommendedName>
        <fullName evidence="5">Ketoreductase domain-containing protein</fullName>
    </recommendedName>
</protein>
<evidence type="ECO:0000256" key="2">
    <source>
        <dbReference type="ARBA" id="ARBA00022857"/>
    </source>
</evidence>
<evidence type="ECO:0000313" key="7">
    <source>
        <dbReference type="Proteomes" id="UP001283341"/>
    </source>
</evidence>
<proteinExistence type="inferred from homology"/>
<dbReference type="InterPro" id="IPR057326">
    <property type="entry name" value="KR_dom"/>
</dbReference>
<dbReference type="PANTHER" id="PTHR42760">
    <property type="entry name" value="SHORT-CHAIN DEHYDROGENASES/REDUCTASES FAMILY MEMBER"/>
    <property type="match status" value="1"/>
</dbReference>
<dbReference type="GO" id="GO:0048038">
    <property type="term" value="F:quinone binding"/>
    <property type="evidence" value="ECO:0007669"/>
    <property type="project" value="TreeGrafter"/>
</dbReference>
<dbReference type="Proteomes" id="UP001283341">
    <property type="component" value="Unassembled WGS sequence"/>
</dbReference>
<dbReference type="Gene3D" id="3.40.50.720">
    <property type="entry name" value="NAD(P)-binding Rossmann-like Domain"/>
    <property type="match status" value="1"/>
</dbReference>
<comment type="caution">
    <text evidence="6">The sequence shown here is derived from an EMBL/GenBank/DDBJ whole genome shotgun (WGS) entry which is preliminary data.</text>
</comment>
<keyword evidence="3" id="KW-0560">Oxidoreductase</keyword>
<evidence type="ECO:0000256" key="1">
    <source>
        <dbReference type="ARBA" id="ARBA00006484"/>
    </source>
</evidence>
<comment type="similarity">
    <text evidence="1">Belongs to the short-chain dehydrogenases/reductases (SDR) family.</text>
</comment>
<dbReference type="InterPro" id="IPR002347">
    <property type="entry name" value="SDR_fam"/>
</dbReference>